<dbReference type="InterPro" id="IPR006026">
    <property type="entry name" value="Peptidase_Metallo"/>
</dbReference>
<keyword evidence="1 8" id="KW-0645">Protease</keyword>
<dbReference type="InterPro" id="IPR036365">
    <property type="entry name" value="PGBD-like_sf"/>
</dbReference>
<dbReference type="SUPFAM" id="SSF55486">
    <property type="entry name" value="Metalloproteases ('zincins'), catalytic domain"/>
    <property type="match status" value="1"/>
</dbReference>
<dbReference type="GO" id="GO:0030574">
    <property type="term" value="P:collagen catabolic process"/>
    <property type="evidence" value="ECO:0007669"/>
    <property type="project" value="TreeGrafter"/>
</dbReference>
<evidence type="ECO:0000256" key="2">
    <source>
        <dbReference type="ARBA" id="ARBA00022723"/>
    </source>
</evidence>
<dbReference type="EMBL" id="SSMQ01000003">
    <property type="protein sequence ID" value="TKD12480.1"/>
    <property type="molecule type" value="Genomic_DNA"/>
</dbReference>
<dbReference type="Pfam" id="PF01471">
    <property type="entry name" value="PG_binding_1"/>
    <property type="match status" value="1"/>
</dbReference>
<keyword evidence="2" id="KW-0479">Metal-binding</keyword>
<dbReference type="CDD" id="cd00028">
    <property type="entry name" value="B_lectin"/>
    <property type="match status" value="1"/>
</dbReference>
<dbReference type="InterPro" id="IPR001818">
    <property type="entry name" value="Pept_M10_metallopeptidase"/>
</dbReference>
<reference evidence="8 9" key="1">
    <citation type="submission" date="2019-04" db="EMBL/GenBank/DDBJ databases">
        <authorList>
            <person name="Li Y."/>
            <person name="Wang J."/>
        </authorList>
    </citation>
    <scope>NUCLEOTIDE SEQUENCE [LARGE SCALE GENOMIC DNA]</scope>
    <source>
        <strain evidence="8 9">DSM 14668</strain>
    </source>
</reference>
<dbReference type="CDD" id="cd04278">
    <property type="entry name" value="ZnMc_MMP"/>
    <property type="match status" value="1"/>
</dbReference>
<evidence type="ECO:0000256" key="4">
    <source>
        <dbReference type="ARBA" id="ARBA00022833"/>
    </source>
</evidence>
<sequence length="433" mass="46700">MASTNRFDSRLALSLAPLAAAASLALVGCAADDVTALGDENAMAAEGLGLGAQGKEVRAVYEHLRRFGYYQNEELAEHYADWTPAVSREPADPERFDEALEEGVRLYQAQHGLPVTGIVDAEMQRIMHMPRCGHPDYYDPPSVVPTFEIETPYSHLGGTWSSPALSYRFDNYTSDLSQSAIRAAVQSAMLRWSTVTKFTFTEVTSGGNIVIGFYTGDHGDGSDNAFDGKSGTLAHAWSPGSGIGGDIHFDDAESWSTSSSGTHFETVALHELGHALGLGHSSHDYAVMYPTYSGVDVYLSSDDHAGIWSRYAAYNAPSGCGWLNAGEGLGKGESVWSCDGRFQFIFQNDGNLVLYKNGSALWESDTNGDGADRVLLQEDGNLVMYKSTGQKVWETDSNSTANQYANLAVQNDGNLVLYKNGGGVAWTSNTCCH</sequence>
<accession>A0A4U1JIJ1</accession>
<keyword evidence="9" id="KW-1185">Reference proteome</keyword>
<evidence type="ECO:0000256" key="5">
    <source>
        <dbReference type="ARBA" id="ARBA00023049"/>
    </source>
</evidence>
<evidence type="ECO:0000256" key="6">
    <source>
        <dbReference type="SAM" id="SignalP"/>
    </source>
</evidence>
<dbReference type="PROSITE" id="PS50927">
    <property type="entry name" value="BULB_LECTIN"/>
    <property type="match status" value="1"/>
</dbReference>
<dbReference type="Pfam" id="PF00413">
    <property type="entry name" value="Peptidase_M10"/>
    <property type="match status" value="1"/>
</dbReference>
<dbReference type="PRINTS" id="PR00138">
    <property type="entry name" value="MATRIXIN"/>
</dbReference>
<evidence type="ECO:0000256" key="3">
    <source>
        <dbReference type="ARBA" id="ARBA00022801"/>
    </source>
</evidence>
<feature type="chain" id="PRO_5020651794" evidence="6">
    <location>
        <begin position="31"/>
        <end position="433"/>
    </location>
</feature>
<dbReference type="GO" id="GO:0006508">
    <property type="term" value="P:proteolysis"/>
    <property type="evidence" value="ECO:0007669"/>
    <property type="project" value="UniProtKB-KW"/>
</dbReference>
<dbReference type="Gene3D" id="2.90.10.10">
    <property type="entry name" value="Bulb-type lectin domain"/>
    <property type="match status" value="2"/>
</dbReference>
<dbReference type="GO" id="GO:0004222">
    <property type="term" value="F:metalloendopeptidase activity"/>
    <property type="evidence" value="ECO:0007669"/>
    <property type="project" value="InterPro"/>
</dbReference>
<dbReference type="PANTHER" id="PTHR10201">
    <property type="entry name" value="MATRIX METALLOPROTEINASE"/>
    <property type="match status" value="1"/>
</dbReference>
<dbReference type="InterPro" id="IPR024079">
    <property type="entry name" value="MetalloPept_cat_dom_sf"/>
</dbReference>
<dbReference type="PANTHER" id="PTHR10201:SF323">
    <property type="entry name" value="MATRIX METALLOPROTEINASE-21"/>
    <property type="match status" value="1"/>
</dbReference>
<dbReference type="RefSeq" id="WP_136927780.1">
    <property type="nucleotide sequence ID" value="NZ_SSMQ01000003.1"/>
</dbReference>
<dbReference type="Gene3D" id="3.40.390.10">
    <property type="entry name" value="Collagenase (Catalytic Domain)"/>
    <property type="match status" value="1"/>
</dbReference>
<dbReference type="GO" id="GO:0031012">
    <property type="term" value="C:extracellular matrix"/>
    <property type="evidence" value="ECO:0007669"/>
    <property type="project" value="InterPro"/>
</dbReference>
<keyword evidence="3" id="KW-0378">Hydrolase</keyword>
<feature type="signal peptide" evidence="6">
    <location>
        <begin position="1"/>
        <end position="30"/>
    </location>
</feature>
<comment type="caution">
    <text evidence="8">The sequence shown here is derived from an EMBL/GenBank/DDBJ whole genome shotgun (WGS) entry which is preliminary data.</text>
</comment>
<dbReference type="OrthoDB" id="5482808at2"/>
<dbReference type="InterPro" id="IPR002477">
    <property type="entry name" value="Peptidoglycan-bd-like"/>
</dbReference>
<name>A0A4U1JIJ1_9BACT</name>
<dbReference type="SUPFAM" id="SSF51110">
    <property type="entry name" value="alpha-D-mannose-specific plant lectins"/>
    <property type="match status" value="1"/>
</dbReference>
<evidence type="ECO:0000313" key="8">
    <source>
        <dbReference type="EMBL" id="TKD12480.1"/>
    </source>
</evidence>
<dbReference type="SMART" id="SM00235">
    <property type="entry name" value="ZnMc"/>
    <property type="match status" value="1"/>
</dbReference>
<dbReference type="AlphaFoldDB" id="A0A4U1JIJ1"/>
<dbReference type="InterPro" id="IPR036426">
    <property type="entry name" value="Bulb-type_lectin_dom_sf"/>
</dbReference>
<dbReference type="PROSITE" id="PS51257">
    <property type="entry name" value="PROKAR_LIPOPROTEIN"/>
    <property type="match status" value="1"/>
</dbReference>
<dbReference type="SMART" id="SM00108">
    <property type="entry name" value="B_lectin"/>
    <property type="match status" value="1"/>
</dbReference>
<evidence type="ECO:0000256" key="1">
    <source>
        <dbReference type="ARBA" id="ARBA00022670"/>
    </source>
</evidence>
<organism evidence="8 9">
    <name type="scientific">Polyangium fumosum</name>
    <dbReference type="NCBI Taxonomy" id="889272"/>
    <lineage>
        <taxon>Bacteria</taxon>
        <taxon>Pseudomonadati</taxon>
        <taxon>Myxococcota</taxon>
        <taxon>Polyangia</taxon>
        <taxon>Polyangiales</taxon>
        <taxon>Polyangiaceae</taxon>
        <taxon>Polyangium</taxon>
    </lineage>
</organism>
<dbReference type="InterPro" id="IPR021190">
    <property type="entry name" value="Pept_M10A"/>
</dbReference>
<dbReference type="GO" id="GO:0008270">
    <property type="term" value="F:zinc ion binding"/>
    <property type="evidence" value="ECO:0007669"/>
    <property type="project" value="InterPro"/>
</dbReference>
<keyword evidence="5 8" id="KW-0482">Metalloprotease</keyword>
<keyword evidence="4" id="KW-0862">Zinc</keyword>
<gene>
    <name evidence="8" type="ORF">E8A74_05130</name>
</gene>
<proteinExistence type="predicted"/>
<evidence type="ECO:0000313" key="9">
    <source>
        <dbReference type="Proteomes" id="UP000309215"/>
    </source>
</evidence>
<dbReference type="GO" id="GO:0030198">
    <property type="term" value="P:extracellular matrix organization"/>
    <property type="evidence" value="ECO:0007669"/>
    <property type="project" value="TreeGrafter"/>
</dbReference>
<feature type="domain" description="Bulb-type lectin" evidence="7">
    <location>
        <begin position="320"/>
        <end position="430"/>
    </location>
</feature>
<evidence type="ECO:0000259" key="7">
    <source>
        <dbReference type="PROSITE" id="PS50927"/>
    </source>
</evidence>
<dbReference type="InterPro" id="IPR033739">
    <property type="entry name" value="M10A_MMP"/>
</dbReference>
<dbReference type="Proteomes" id="UP000309215">
    <property type="component" value="Unassembled WGS sequence"/>
</dbReference>
<dbReference type="InterPro" id="IPR001480">
    <property type="entry name" value="Bulb-type_lectin_dom"/>
</dbReference>
<dbReference type="SUPFAM" id="SSF47090">
    <property type="entry name" value="PGBD-like"/>
    <property type="match status" value="1"/>
</dbReference>
<keyword evidence="6" id="KW-0732">Signal</keyword>
<protein>
    <submittedName>
        <fullName evidence="8">Matrixin family metalloprotease</fullName>
    </submittedName>
</protein>